<accession>F9RN91</accession>
<dbReference type="AlphaFoldDB" id="F9RN91"/>
<keyword evidence="1" id="KW-1133">Transmembrane helix</keyword>
<comment type="caution">
    <text evidence="2">The sequence shown here is derived from an EMBL/GenBank/DDBJ whole genome shotgun (WGS) entry which is preliminary data.</text>
</comment>
<feature type="transmembrane region" description="Helical" evidence="1">
    <location>
        <begin position="110"/>
        <end position="128"/>
    </location>
</feature>
<dbReference type="EMBL" id="AFWE01000111">
    <property type="protein sequence ID" value="EGU37236.1"/>
    <property type="molecule type" value="Genomic_DNA"/>
</dbReference>
<gene>
    <name evidence="2" type="ORF">VIS19158_03477</name>
</gene>
<dbReference type="InterPro" id="IPR042094">
    <property type="entry name" value="T2SS_GspF_sf"/>
</dbReference>
<evidence type="ECO:0000313" key="3">
    <source>
        <dbReference type="Proteomes" id="UP000004349"/>
    </source>
</evidence>
<dbReference type="Gene3D" id="1.20.81.30">
    <property type="entry name" value="Type II secretion system (T2SS), domain F"/>
    <property type="match status" value="1"/>
</dbReference>
<evidence type="ECO:0000313" key="2">
    <source>
        <dbReference type="EMBL" id="EGU37236.1"/>
    </source>
</evidence>
<keyword evidence="1" id="KW-0812">Transmembrane</keyword>
<dbReference type="Proteomes" id="UP000004349">
    <property type="component" value="Unassembled WGS sequence"/>
</dbReference>
<sequence>MLKKKEEIHFFDKVLRLSNAGLMQKQIATQIEKYGTAKERAIAKSCLQSIARGSGFSQGLKQWVSANAYLSLLGGEKTSNFEQGLRDAISALKVDEASGSAIAKVLIKPLFGVLILFVISALLAAYAFPSLSE</sequence>
<proteinExistence type="predicted"/>
<feature type="non-terminal residue" evidence="2">
    <location>
        <position position="133"/>
    </location>
</feature>
<organism evidence="2 3">
    <name type="scientific">Vibrio scophthalmi LMG 19158</name>
    <dbReference type="NCBI Taxonomy" id="870967"/>
    <lineage>
        <taxon>Bacteria</taxon>
        <taxon>Pseudomonadati</taxon>
        <taxon>Pseudomonadota</taxon>
        <taxon>Gammaproteobacteria</taxon>
        <taxon>Vibrionales</taxon>
        <taxon>Vibrionaceae</taxon>
        <taxon>Vibrio</taxon>
    </lineage>
</organism>
<name>F9RN91_9VIBR</name>
<reference evidence="2 3" key="1">
    <citation type="journal article" date="2012" name="Int. J. Syst. Evol. Microbiol.">
        <title>Vibrio caribbeanicus sp. nov., isolated from the marine sponge Scleritoderma cyanea.</title>
        <authorList>
            <person name="Hoffmann M."/>
            <person name="Monday S.R."/>
            <person name="Allard M.W."/>
            <person name="Strain E.A."/>
            <person name="Whittaker P."/>
            <person name="Naum M."/>
            <person name="McCarthy P.J."/>
            <person name="Lopez J.V."/>
            <person name="Fischer M."/>
            <person name="Brown E.W."/>
        </authorList>
    </citation>
    <scope>NUCLEOTIDE SEQUENCE [LARGE SCALE GENOMIC DNA]</scope>
    <source>
        <strain evidence="2 3">LMG 19158</strain>
    </source>
</reference>
<keyword evidence="1" id="KW-0472">Membrane</keyword>
<protein>
    <submittedName>
        <fullName evidence="2">Uncharacterized protein</fullName>
    </submittedName>
</protein>
<evidence type="ECO:0000256" key="1">
    <source>
        <dbReference type="SAM" id="Phobius"/>
    </source>
</evidence>